<dbReference type="GO" id="GO:0005886">
    <property type="term" value="C:plasma membrane"/>
    <property type="evidence" value="ECO:0007669"/>
    <property type="project" value="UniProtKB-SubCell"/>
</dbReference>
<proteinExistence type="predicted"/>
<dbReference type="GO" id="GO:0016740">
    <property type="term" value="F:transferase activity"/>
    <property type="evidence" value="ECO:0007669"/>
    <property type="project" value="UniProtKB-KW"/>
</dbReference>
<keyword evidence="4" id="KW-0325">Glycoprotein</keyword>
<evidence type="ECO:0000313" key="8">
    <source>
        <dbReference type="EMBL" id="KAJ7732914.1"/>
    </source>
</evidence>
<evidence type="ECO:0000256" key="5">
    <source>
        <dbReference type="SAM" id="MobiDB-lite"/>
    </source>
</evidence>
<keyword evidence="6" id="KW-0812">Transmembrane</keyword>
<feature type="region of interest" description="Disordered" evidence="5">
    <location>
        <begin position="446"/>
        <end position="495"/>
    </location>
</feature>
<name>A0AAD7I2W5_9AGAR</name>
<evidence type="ECO:0000259" key="7">
    <source>
        <dbReference type="Pfam" id="PF22997"/>
    </source>
</evidence>
<dbReference type="Pfam" id="PF22997">
    <property type="entry name" value="CHS4"/>
    <property type="match status" value="1"/>
</dbReference>
<evidence type="ECO:0000256" key="2">
    <source>
        <dbReference type="ARBA" id="ARBA00022475"/>
    </source>
</evidence>
<keyword evidence="3" id="KW-0808">Transferase</keyword>
<feature type="compositionally biased region" description="Pro residues" evidence="5">
    <location>
        <begin position="327"/>
        <end position="340"/>
    </location>
</feature>
<dbReference type="Proteomes" id="UP001215280">
    <property type="component" value="Unassembled WGS sequence"/>
</dbReference>
<feature type="compositionally biased region" description="Low complexity" evidence="5">
    <location>
        <begin position="315"/>
        <end position="326"/>
    </location>
</feature>
<keyword evidence="9" id="KW-1185">Reference proteome</keyword>
<evidence type="ECO:0000313" key="9">
    <source>
        <dbReference type="Proteomes" id="UP001215280"/>
    </source>
</evidence>
<dbReference type="EMBL" id="JARJLG010000171">
    <property type="protein sequence ID" value="KAJ7732914.1"/>
    <property type="molecule type" value="Genomic_DNA"/>
</dbReference>
<feature type="transmembrane region" description="Helical" evidence="6">
    <location>
        <begin position="260"/>
        <end position="287"/>
    </location>
</feature>
<evidence type="ECO:0000256" key="1">
    <source>
        <dbReference type="ARBA" id="ARBA00004651"/>
    </source>
</evidence>
<feature type="region of interest" description="Disordered" evidence="5">
    <location>
        <begin position="315"/>
        <end position="341"/>
    </location>
</feature>
<evidence type="ECO:0000256" key="6">
    <source>
        <dbReference type="SAM" id="Phobius"/>
    </source>
</evidence>
<protein>
    <recommendedName>
        <fullName evidence="7">Chitin synthase 4-like domain-containing protein</fullName>
    </recommendedName>
</protein>
<feature type="region of interest" description="Disordered" evidence="5">
    <location>
        <begin position="1"/>
        <end position="36"/>
    </location>
</feature>
<sequence>MGLLRGRGREVTSVTYCSLPPPTPVPQYTSSLDATPSSATQSVAVTQDSGTSEIQQESVPCKTIPDIEAKDGLLWRPTTAPDEAAQIIQSPAPSPPSYDQPSYDHLQLTPFLNDGSRANANVSFHSTEPGDSSAPISKSLVRLEREKSEPGHRHRHRQWYSHSQVTHLEEGRGRVGVIPSGNYPRPEALHRGRSLLAREEDVHESGLALAVFESSVLDLELLAWLDPTQVTFPTLFTETVSTTSTNPWALMSEGHYLQDLITVLYLSLIFPIGVVLIRFVMAVLFAWSFSWKIGTFPKDSYAQRMQRAEAVEAPTSCTPSAASAVPTAPPLARPPLPSPPRSRRPHFAYLQVRRPGGSVVGFGVRMGTGSVQTQTQRGGTGWEMEEDVEVDVVGNGVDDVIFIGTDGHLQQDIYWHLPERQCFDAFASSARRNARDSASRCACAARDGGTGRGMVSRSGWAEDGRARNTTTEQGMGSGQAVDNPQMDGGQSADGQRIVRGSSADEISVGSKFLVSVYTSAWAETHA</sequence>
<keyword evidence="6" id="KW-1133">Transmembrane helix</keyword>
<gene>
    <name evidence="8" type="ORF">DFH07DRAFT_990494</name>
</gene>
<feature type="region of interest" description="Disordered" evidence="5">
    <location>
        <begin position="88"/>
        <end position="114"/>
    </location>
</feature>
<keyword evidence="6" id="KW-0472">Membrane</keyword>
<dbReference type="InterPro" id="IPR054295">
    <property type="entry name" value="CHS4-like_dom"/>
</dbReference>
<evidence type="ECO:0000256" key="3">
    <source>
        <dbReference type="ARBA" id="ARBA00022679"/>
    </source>
</evidence>
<organism evidence="8 9">
    <name type="scientific">Mycena maculata</name>
    <dbReference type="NCBI Taxonomy" id="230809"/>
    <lineage>
        <taxon>Eukaryota</taxon>
        <taxon>Fungi</taxon>
        <taxon>Dikarya</taxon>
        <taxon>Basidiomycota</taxon>
        <taxon>Agaricomycotina</taxon>
        <taxon>Agaricomycetes</taxon>
        <taxon>Agaricomycetidae</taxon>
        <taxon>Agaricales</taxon>
        <taxon>Marasmiineae</taxon>
        <taxon>Mycenaceae</taxon>
        <taxon>Mycena</taxon>
    </lineage>
</organism>
<feature type="compositionally biased region" description="Polar residues" evidence="5">
    <location>
        <begin position="26"/>
        <end position="36"/>
    </location>
</feature>
<reference evidence="8" key="1">
    <citation type="submission" date="2023-03" db="EMBL/GenBank/DDBJ databases">
        <title>Massive genome expansion in bonnet fungi (Mycena s.s.) driven by repeated elements and novel gene families across ecological guilds.</title>
        <authorList>
            <consortium name="Lawrence Berkeley National Laboratory"/>
            <person name="Harder C.B."/>
            <person name="Miyauchi S."/>
            <person name="Viragh M."/>
            <person name="Kuo A."/>
            <person name="Thoen E."/>
            <person name="Andreopoulos B."/>
            <person name="Lu D."/>
            <person name="Skrede I."/>
            <person name="Drula E."/>
            <person name="Henrissat B."/>
            <person name="Morin E."/>
            <person name="Kohler A."/>
            <person name="Barry K."/>
            <person name="LaButti K."/>
            <person name="Morin E."/>
            <person name="Salamov A."/>
            <person name="Lipzen A."/>
            <person name="Mereny Z."/>
            <person name="Hegedus B."/>
            <person name="Baldrian P."/>
            <person name="Stursova M."/>
            <person name="Weitz H."/>
            <person name="Taylor A."/>
            <person name="Grigoriev I.V."/>
            <person name="Nagy L.G."/>
            <person name="Martin F."/>
            <person name="Kauserud H."/>
        </authorList>
    </citation>
    <scope>NUCLEOTIDE SEQUENCE</scope>
    <source>
        <strain evidence="8">CBHHK188m</strain>
    </source>
</reference>
<comment type="caution">
    <text evidence="8">The sequence shown here is derived from an EMBL/GenBank/DDBJ whole genome shotgun (WGS) entry which is preliminary data.</text>
</comment>
<keyword evidence="2" id="KW-1003">Cell membrane</keyword>
<comment type="subcellular location">
    <subcellularLocation>
        <location evidence="1">Cell membrane</location>
        <topology evidence="1">Multi-pass membrane protein</topology>
    </subcellularLocation>
</comment>
<evidence type="ECO:0000256" key="4">
    <source>
        <dbReference type="ARBA" id="ARBA00023180"/>
    </source>
</evidence>
<dbReference type="AlphaFoldDB" id="A0AAD7I2W5"/>
<accession>A0AAD7I2W5</accession>
<feature type="domain" description="Chitin synthase 4-like" evidence="7">
    <location>
        <begin position="200"/>
        <end position="243"/>
    </location>
</feature>